<dbReference type="InterPro" id="IPR011006">
    <property type="entry name" value="CheY-like_superfamily"/>
</dbReference>
<feature type="domain" description="Response regulatory" evidence="2">
    <location>
        <begin position="8"/>
        <end position="119"/>
    </location>
</feature>
<evidence type="ECO:0000313" key="3">
    <source>
        <dbReference type="EMBL" id="QUV93526.1"/>
    </source>
</evidence>
<protein>
    <submittedName>
        <fullName evidence="3">Response regulator transcription factor</fullName>
    </submittedName>
</protein>
<keyword evidence="1" id="KW-0597">Phosphoprotein</keyword>
<keyword evidence="4" id="KW-1185">Reference proteome</keyword>
<organism evidence="3 4">
    <name type="scientific">Chloracidobacterium sp. N</name>
    <dbReference type="NCBI Taxonomy" id="2821540"/>
    <lineage>
        <taxon>Bacteria</taxon>
        <taxon>Pseudomonadati</taxon>
        <taxon>Acidobacteriota</taxon>
        <taxon>Terriglobia</taxon>
        <taxon>Terriglobales</taxon>
        <taxon>Acidobacteriaceae</taxon>
        <taxon>Chloracidobacterium</taxon>
        <taxon>Chloracidobacterium aggregatum</taxon>
    </lineage>
</organism>
<dbReference type="Proteomes" id="UP000677668">
    <property type="component" value="Chromosome 1"/>
</dbReference>
<evidence type="ECO:0000259" key="2">
    <source>
        <dbReference type="PROSITE" id="PS50110"/>
    </source>
</evidence>
<gene>
    <name evidence="3" type="ORF">J8C05_09115</name>
</gene>
<proteinExistence type="predicted"/>
<evidence type="ECO:0000256" key="1">
    <source>
        <dbReference type="PROSITE-ProRule" id="PRU00169"/>
    </source>
</evidence>
<accession>A0ABX8B342</accession>
<dbReference type="Gene3D" id="3.40.50.2300">
    <property type="match status" value="1"/>
</dbReference>
<dbReference type="SUPFAM" id="SSF52172">
    <property type="entry name" value="CheY-like"/>
    <property type="match status" value="1"/>
</dbReference>
<dbReference type="InterPro" id="IPR001789">
    <property type="entry name" value="Sig_transdc_resp-reg_receiver"/>
</dbReference>
<dbReference type="PROSITE" id="PS50110">
    <property type="entry name" value="RESPONSE_REGULATORY"/>
    <property type="match status" value="1"/>
</dbReference>
<dbReference type="RefSeq" id="WP_211421900.1">
    <property type="nucleotide sequence ID" value="NZ_CP072642.1"/>
</dbReference>
<name>A0ABX8B342_9BACT</name>
<dbReference type="EMBL" id="CP072642">
    <property type="protein sequence ID" value="QUV93526.1"/>
    <property type="molecule type" value="Genomic_DNA"/>
</dbReference>
<feature type="modified residue" description="4-aspartylphosphate" evidence="1">
    <location>
        <position position="56"/>
    </location>
</feature>
<reference evidence="3 4" key="1">
    <citation type="submission" date="2021-03" db="EMBL/GenBank/DDBJ databases">
        <title>Genomic and phenotypic characterization of Chloracidobacterium isolates provides evidence for multiple species.</title>
        <authorList>
            <person name="Saini M.K."/>
            <person name="Costas A.M.G."/>
            <person name="Tank M."/>
            <person name="Bryant D.A."/>
        </authorList>
    </citation>
    <scope>NUCLEOTIDE SEQUENCE [LARGE SCALE GENOMIC DNA]</scope>
    <source>
        <strain evidence="3 4">N</strain>
    </source>
</reference>
<sequence>MSLVRHQTILFVGSDPETAQLINKTLTLAGYHVLVADDPNTAHTLSDQPPTLIIADTTPGVGELAPARIMRERFVTTPIIALTRLPDEILSRAMERLRLSSLVKPVTPALLLATVADEIEWSQNQGSHTRITSPLETIDISEDLVFLLGDPRFAPPLDVAYRRTPAMESAMAAAKLSPSNVTLLDLFDGQNSLADIIANLPHLEPKILFLATYLVRVGWLVPWSAELTDEPSQEDAQKDRMAGL</sequence>
<evidence type="ECO:0000313" key="4">
    <source>
        <dbReference type="Proteomes" id="UP000677668"/>
    </source>
</evidence>